<accession>J4IC10</accession>
<sequence>MTQLHAYFNLRNQQAFQRLLDGSSNRGQPAGPSTSGGRSWNRRSPLSSSAFVDVNARDWLGRSVLHLAASSQEPSAIEYVRLLLAHPDINVNLPDKENHWTALHRAAYHGNVGTAVLLLQRPDIDTSVKDNEGYTAYNLYNSTVEGTQIDTDDTRLADLFTWGANRNAALGLGNGDDRLHPEQVVIRAADGLSVSEKESVEARFSPIHVQQVAMSKLHTVVVTAEDRGNLRLCGFGSGGRLGPGQHTQYSLVPLPQLTQTIIAVALGQDHTLALSKSGEVFSWGLNRFSQLGYVIEPVTNASGLGRSEEPIQATARKVTGTLKNKVVAGVAACKIASACWTESEVFTWGTNNGQLGYDKSAQPVQVLPRVVTKISQPVISITITDTALACVLATKDVVVLCNDGHFKVNFPAHAFPSEITAYRPPQAINNASIEKITGCDNVLAALTSNGELFTLAIPPPTGTGTISSKTRNVIVPQRVWALRKKFSAVRDVALSTDGSIVICTESGHVFVRQRNAKAGQGTSAKAFKFQQVPYLQRVVRVCANETGAYGALRIDHRPSPIEVRGHLLAQDLAEIQPYIQLSCEKDSRRPLPTDRKPCEIKNVVDPEFEEEVEDITIQHDIEQLKILCSLLQEIRQNCRPGEEASFFGTRRVAHGPDLLVQVQRTFQFPAHRVILAARSTVLAQLLSGGPALRDHGSNISVELSSAREGSSKHPVLSFSGCQTISLLLLLVYFYSDNIPALWDRRVGLAVESDLVQLKIKPAQVKLDLHAFAGILNLPLLAYALEAPVKRMPASSMVRDMQRLFKKQEQDPFPSHHLLAADTTLCLGDRNIYSYSSILRARSSFFADFFNDSDWTANRRNAADVVVMDLKHLRWRQMEFVVRFLCCGEDEEMFEILESVKSTDELIDFMFEVIAAANELLVDRLILLCSNVILKCVSVNNASSILAEASHFHILPLVRAVHEYIALCMETLLESRMLDDLEAHRIRELSSFIRQKQVEKYPVSRSDVLVRAAMETYGPWLASQDIPQPIVPTQRFGIFRDSPRLSPPGPNKRAHKLSQTSPPSSPSIRPEQSNRLNAVLPADEEMFVMDDVVASSATAPNLTAFAKSDDTDTQSKPASGWKAVSSTPKMDMRAIMAEAQSTAKRTAPGPISRVPSGEGSSVPQRIIPTTQHSKARATKTPSGLPRAGADSPWRVPPAPASLIKSPKPSVVATSASGAAPGGASTSVLSSGAGAQHVSPFTSPKKNSGPPGMGPVFTPSKQTTPTKRSSGINRVS</sequence>
<dbReference type="InterPro" id="IPR036770">
    <property type="entry name" value="Ankyrin_rpt-contain_sf"/>
</dbReference>
<evidence type="ECO:0000256" key="1">
    <source>
        <dbReference type="ARBA" id="ARBA00022737"/>
    </source>
</evidence>
<dbReference type="PROSITE" id="PS50012">
    <property type="entry name" value="RCC1_3"/>
    <property type="match status" value="2"/>
</dbReference>
<dbReference type="Pfam" id="PF12796">
    <property type="entry name" value="Ank_2"/>
    <property type="match status" value="1"/>
</dbReference>
<feature type="domain" description="BTB" evidence="4">
    <location>
        <begin position="820"/>
        <end position="888"/>
    </location>
</feature>
<dbReference type="SUPFAM" id="SSF50985">
    <property type="entry name" value="RCC1/BLIP-II"/>
    <property type="match status" value="1"/>
</dbReference>
<dbReference type="SMART" id="SM00248">
    <property type="entry name" value="ANK"/>
    <property type="match status" value="2"/>
</dbReference>
<dbReference type="CDD" id="cd18186">
    <property type="entry name" value="BTB_POZ_ZBTB_KLHL-like"/>
    <property type="match status" value="1"/>
</dbReference>
<dbReference type="FunCoup" id="J4IC10">
    <property type="interactions" value="89"/>
</dbReference>
<dbReference type="Gene3D" id="2.130.10.30">
    <property type="entry name" value="Regulator of chromosome condensation 1/beta-lactamase-inhibitor protein II"/>
    <property type="match status" value="2"/>
</dbReference>
<dbReference type="GeneID" id="24100507"/>
<name>J4IC10_9APHY</name>
<feature type="repeat" description="RCC1" evidence="2">
    <location>
        <begin position="157"/>
        <end position="225"/>
    </location>
</feature>
<feature type="compositionally biased region" description="Polar residues" evidence="3">
    <location>
        <begin position="1056"/>
        <end position="1071"/>
    </location>
</feature>
<dbReference type="InterPro" id="IPR000210">
    <property type="entry name" value="BTB/POZ_dom"/>
</dbReference>
<dbReference type="InParanoid" id="J4IC10"/>
<evidence type="ECO:0000313" key="6">
    <source>
        <dbReference type="Proteomes" id="UP000006352"/>
    </source>
</evidence>
<dbReference type="Pfam" id="PF13540">
    <property type="entry name" value="RCC1_2"/>
    <property type="match status" value="1"/>
</dbReference>
<dbReference type="Gene3D" id="1.25.40.20">
    <property type="entry name" value="Ankyrin repeat-containing domain"/>
    <property type="match status" value="1"/>
</dbReference>
<dbReference type="CDD" id="cd18500">
    <property type="entry name" value="BACK_IBtk"/>
    <property type="match status" value="1"/>
</dbReference>
<dbReference type="InterPro" id="IPR051625">
    <property type="entry name" value="Signaling_Regulatory_Domain"/>
</dbReference>
<reference evidence="5 6" key="1">
    <citation type="journal article" date="2012" name="Appl. Environ. Microbiol.">
        <title>Short-read sequencing for genomic analysis of the brown rot fungus Fibroporia radiculosa.</title>
        <authorList>
            <person name="Tang J.D."/>
            <person name="Perkins A.D."/>
            <person name="Sonstegard T.S."/>
            <person name="Schroeder S.G."/>
            <person name="Burgess S.C."/>
            <person name="Diehl S.V."/>
        </authorList>
    </citation>
    <scope>NUCLEOTIDE SEQUENCE [LARGE SCALE GENOMIC DNA]</scope>
    <source>
        <strain evidence="5 6">TFFH 294</strain>
    </source>
</reference>
<keyword evidence="1" id="KW-0677">Repeat</keyword>
<feature type="region of interest" description="Disordered" evidence="3">
    <location>
        <begin position="1104"/>
        <end position="1274"/>
    </location>
</feature>
<organism evidence="5 6">
    <name type="scientific">Fibroporia radiculosa</name>
    <dbReference type="NCBI Taxonomy" id="599839"/>
    <lineage>
        <taxon>Eukaryota</taxon>
        <taxon>Fungi</taxon>
        <taxon>Dikarya</taxon>
        <taxon>Basidiomycota</taxon>
        <taxon>Agaricomycotina</taxon>
        <taxon>Agaricomycetes</taxon>
        <taxon>Polyporales</taxon>
        <taxon>Fibroporiaceae</taxon>
        <taxon>Fibroporia</taxon>
    </lineage>
</organism>
<dbReference type="SUPFAM" id="SSF54695">
    <property type="entry name" value="POZ domain"/>
    <property type="match status" value="1"/>
</dbReference>
<evidence type="ECO:0000259" key="4">
    <source>
        <dbReference type="PROSITE" id="PS50097"/>
    </source>
</evidence>
<dbReference type="InterPro" id="IPR000408">
    <property type="entry name" value="Reg_chr_condens"/>
</dbReference>
<dbReference type="STRING" id="599839.J4IC10"/>
<dbReference type="EMBL" id="HE797196">
    <property type="protein sequence ID" value="CCM05596.1"/>
    <property type="molecule type" value="Genomic_DNA"/>
</dbReference>
<dbReference type="Proteomes" id="UP000006352">
    <property type="component" value="Unassembled WGS sequence"/>
</dbReference>
<dbReference type="HOGENOM" id="CLU_002285_0_0_1"/>
<feature type="compositionally biased region" description="Low complexity" evidence="3">
    <location>
        <begin position="1207"/>
        <end position="1226"/>
    </location>
</feature>
<dbReference type="Pfam" id="PF00415">
    <property type="entry name" value="RCC1"/>
    <property type="match status" value="1"/>
</dbReference>
<feature type="region of interest" description="Disordered" evidence="3">
    <location>
        <begin position="21"/>
        <end position="42"/>
    </location>
</feature>
<dbReference type="Gene3D" id="3.30.710.10">
    <property type="entry name" value="Potassium Channel Kv1.1, Chain A"/>
    <property type="match status" value="2"/>
</dbReference>
<feature type="domain" description="BTB" evidence="4">
    <location>
        <begin position="656"/>
        <end position="738"/>
    </location>
</feature>
<dbReference type="InterPro" id="IPR009091">
    <property type="entry name" value="RCC1/BLIP-II"/>
</dbReference>
<dbReference type="PANTHER" id="PTHR22872:SF2">
    <property type="entry name" value="INHIBITOR OF BRUTON TYROSINE KINASE"/>
    <property type="match status" value="1"/>
</dbReference>
<dbReference type="OrthoDB" id="1893551at2759"/>
<feature type="compositionally biased region" description="Polar residues" evidence="3">
    <location>
        <begin position="1257"/>
        <end position="1274"/>
    </location>
</feature>
<evidence type="ECO:0000256" key="2">
    <source>
        <dbReference type="PROSITE-ProRule" id="PRU00235"/>
    </source>
</evidence>
<gene>
    <name evidence="5" type="ORF">FIBRA_07824</name>
</gene>
<feature type="repeat" description="RCC1" evidence="2">
    <location>
        <begin position="228"/>
        <end position="277"/>
    </location>
</feature>
<evidence type="ECO:0000313" key="5">
    <source>
        <dbReference type="EMBL" id="CCM05596.1"/>
    </source>
</evidence>
<evidence type="ECO:0000256" key="3">
    <source>
        <dbReference type="SAM" id="MobiDB-lite"/>
    </source>
</evidence>
<dbReference type="AlphaFoldDB" id="J4IC10"/>
<dbReference type="PANTHER" id="PTHR22872">
    <property type="entry name" value="BTK-BINDING PROTEIN-RELATED"/>
    <property type="match status" value="1"/>
</dbReference>
<dbReference type="SUPFAM" id="SSF48403">
    <property type="entry name" value="Ankyrin repeat"/>
    <property type="match status" value="1"/>
</dbReference>
<dbReference type="RefSeq" id="XP_012184879.1">
    <property type="nucleotide sequence ID" value="XM_012329489.1"/>
</dbReference>
<protein>
    <recommendedName>
        <fullName evidence="4">BTB domain-containing protein</fullName>
    </recommendedName>
</protein>
<keyword evidence="6" id="KW-1185">Reference proteome</keyword>
<dbReference type="InterPro" id="IPR011333">
    <property type="entry name" value="SKP1/BTB/POZ_sf"/>
</dbReference>
<dbReference type="Pfam" id="PF00651">
    <property type="entry name" value="BTB"/>
    <property type="match status" value="1"/>
</dbReference>
<dbReference type="InterPro" id="IPR002110">
    <property type="entry name" value="Ankyrin_rpt"/>
</dbReference>
<feature type="region of interest" description="Disordered" evidence="3">
    <location>
        <begin position="1037"/>
        <end position="1071"/>
    </location>
</feature>
<dbReference type="PROSITE" id="PS50097">
    <property type="entry name" value="BTB"/>
    <property type="match status" value="2"/>
</dbReference>
<feature type="compositionally biased region" description="Polar residues" evidence="3">
    <location>
        <begin position="1157"/>
        <end position="1171"/>
    </location>
</feature>
<proteinExistence type="predicted"/>